<dbReference type="AlphaFoldDB" id="A0A8J6L199"/>
<evidence type="ECO:0000313" key="2">
    <source>
        <dbReference type="Proteomes" id="UP000719412"/>
    </source>
</evidence>
<dbReference type="EMBL" id="JABDTM020029450">
    <property type="protein sequence ID" value="KAH0807969.1"/>
    <property type="molecule type" value="Genomic_DNA"/>
</dbReference>
<dbReference type="Proteomes" id="UP000719412">
    <property type="component" value="Unassembled WGS sequence"/>
</dbReference>
<comment type="caution">
    <text evidence="1">The sequence shown here is derived from an EMBL/GenBank/DDBJ whole genome shotgun (WGS) entry which is preliminary data.</text>
</comment>
<accession>A0A8J6L199</accession>
<sequence length="275" mass="30547">MGIVKPESHSCENFLSCGGNFTTVASIRNDLLRLENVALELVQSCSPRNVLGSERESLRKSVQTKLADLTLQLSLLEKKFVDGVKRLVNVSDEEKRRDLCEDWGRGGGHQELQHFLIISSIRFLASFQDVQTTVSSSARHALPGNSLSLETQLYFVSLQGYHSLDRQAIIDEYTPMLAERTTNYTTESDAAITEYDLIIAEMRNDVLTATSTMNTQIANLKTQITNATKTYENNTDVVSCANATIPAANALSAVPINSTCWVGRCQESRFHHVRT</sequence>
<keyword evidence="2" id="KW-1185">Reference proteome</keyword>
<gene>
    <name evidence="1" type="ORF">GEV33_014822</name>
</gene>
<organism evidence="1 2">
    <name type="scientific">Tenebrio molitor</name>
    <name type="common">Yellow mealworm beetle</name>
    <dbReference type="NCBI Taxonomy" id="7067"/>
    <lineage>
        <taxon>Eukaryota</taxon>
        <taxon>Metazoa</taxon>
        <taxon>Ecdysozoa</taxon>
        <taxon>Arthropoda</taxon>
        <taxon>Hexapoda</taxon>
        <taxon>Insecta</taxon>
        <taxon>Pterygota</taxon>
        <taxon>Neoptera</taxon>
        <taxon>Endopterygota</taxon>
        <taxon>Coleoptera</taxon>
        <taxon>Polyphaga</taxon>
        <taxon>Cucujiformia</taxon>
        <taxon>Tenebrionidae</taxon>
        <taxon>Tenebrio</taxon>
    </lineage>
</organism>
<reference evidence="1" key="2">
    <citation type="submission" date="2021-08" db="EMBL/GenBank/DDBJ databases">
        <authorList>
            <person name="Eriksson T."/>
        </authorList>
    </citation>
    <scope>NUCLEOTIDE SEQUENCE</scope>
    <source>
        <strain evidence="1">Stoneville</strain>
        <tissue evidence="1">Whole head</tissue>
    </source>
</reference>
<protein>
    <submittedName>
        <fullName evidence="1">Uncharacterized protein</fullName>
    </submittedName>
</protein>
<proteinExistence type="predicted"/>
<name>A0A8J6L199_TENMO</name>
<reference evidence="1" key="1">
    <citation type="journal article" date="2020" name="J Insects Food Feed">
        <title>The yellow mealworm (Tenebrio molitor) genome: a resource for the emerging insects as food and feed industry.</title>
        <authorList>
            <person name="Eriksson T."/>
            <person name="Andere A."/>
            <person name="Kelstrup H."/>
            <person name="Emery V."/>
            <person name="Picard C."/>
        </authorList>
    </citation>
    <scope>NUCLEOTIDE SEQUENCE</scope>
    <source>
        <strain evidence="1">Stoneville</strain>
        <tissue evidence="1">Whole head</tissue>
    </source>
</reference>
<evidence type="ECO:0000313" key="1">
    <source>
        <dbReference type="EMBL" id="KAH0807969.1"/>
    </source>
</evidence>